<keyword evidence="4" id="KW-0460">Magnesium</keyword>
<organism evidence="6 7">
    <name type="scientific">Serinibacter arcticus</name>
    <dbReference type="NCBI Taxonomy" id="1655435"/>
    <lineage>
        <taxon>Bacteria</taxon>
        <taxon>Bacillati</taxon>
        <taxon>Actinomycetota</taxon>
        <taxon>Actinomycetes</taxon>
        <taxon>Micrococcales</taxon>
        <taxon>Beutenbergiaceae</taxon>
        <taxon>Serinibacter</taxon>
    </lineage>
</organism>
<dbReference type="Gene3D" id="3.40.1190.20">
    <property type="match status" value="1"/>
</dbReference>
<evidence type="ECO:0000256" key="2">
    <source>
        <dbReference type="ARBA" id="ARBA00022723"/>
    </source>
</evidence>
<dbReference type="RefSeq" id="WP_109228494.1">
    <property type="nucleotide sequence ID" value="NZ_PYHR01000002.1"/>
</dbReference>
<dbReference type="GO" id="GO:0006096">
    <property type="term" value="P:glycolytic process"/>
    <property type="evidence" value="ECO:0007669"/>
    <property type="project" value="UniProtKB-KW"/>
</dbReference>
<dbReference type="GO" id="GO:0016301">
    <property type="term" value="F:kinase activity"/>
    <property type="evidence" value="ECO:0007669"/>
    <property type="project" value="UniProtKB-KW"/>
</dbReference>
<dbReference type="GO" id="GO:0016773">
    <property type="term" value="F:phosphotransferase activity, alcohol group as acceptor"/>
    <property type="evidence" value="ECO:0007669"/>
    <property type="project" value="InterPro"/>
</dbReference>
<evidence type="ECO:0008006" key="8">
    <source>
        <dbReference type="Google" id="ProtNLM"/>
    </source>
</evidence>
<evidence type="ECO:0000256" key="1">
    <source>
        <dbReference type="ARBA" id="ARBA00022679"/>
    </source>
</evidence>
<dbReference type="Pfam" id="PF04587">
    <property type="entry name" value="ADP_PFK_GK"/>
    <property type="match status" value="1"/>
</dbReference>
<dbReference type="OrthoDB" id="2813007at2"/>
<accession>A0A2U1ZT30</accession>
<dbReference type="EMBL" id="PYHR01000002">
    <property type="protein sequence ID" value="PWD50110.1"/>
    <property type="molecule type" value="Genomic_DNA"/>
</dbReference>
<name>A0A2U1ZT30_9MICO</name>
<dbReference type="PROSITE" id="PS51255">
    <property type="entry name" value="ADPK"/>
    <property type="match status" value="1"/>
</dbReference>
<evidence type="ECO:0000313" key="7">
    <source>
        <dbReference type="Proteomes" id="UP000245166"/>
    </source>
</evidence>
<dbReference type="AlphaFoldDB" id="A0A2U1ZT30"/>
<protein>
    <recommendedName>
        <fullName evidence="8">ADP-dependent glucokinase</fullName>
    </recommendedName>
</protein>
<evidence type="ECO:0000313" key="6">
    <source>
        <dbReference type="EMBL" id="PWD50110.1"/>
    </source>
</evidence>
<keyword evidence="3" id="KW-0418">Kinase</keyword>
<comment type="caution">
    <text evidence="6">The sequence shown here is derived from an EMBL/GenBank/DDBJ whole genome shotgun (WGS) entry which is preliminary data.</text>
</comment>
<keyword evidence="2" id="KW-0479">Metal-binding</keyword>
<dbReference type="InterPro" id="IPR029056">
    <property type="entry name" value="Ribokinase-like"/>
</dbReference>
<keyword evidence="5" id="KW-0324">Glycolysis</keyword>
<keyword evidence="7" id="KW-1185">Reference proteome</keyword>
<evidence type="ECO:0000256" key="3">
    <source>
        <dbReference type="ARBA" id="ARBA00022777"/>
    </source>
</evidence>
<dbReference type="Proteomes" id="UP000245166">
    <property type="component" value="Unassembled WGS sequence"/>
</dbReference>
<dbReference type="GO" id="GO:0046872">
    <property type="term" value="F:metal ion binding"/>
    <property type="evidence" value="ECO:0007669"/>
    <property type="project" value="UniProtKB-KW"/>
</dbReference>
<evidence type="ECO:0000256" key="4">
    <source>
        <dbReference type="ARBA" id="ARBA00022842"/>
    </source>
</evidence>
<gene>
    <name evidence="6" type="ORF">C8046_04925</name>
</gene>
<sequence>MHHGSTATVARTEAERIVLGLGGTVDVEVVWDAQALGAAARELGVGVGDLDAHREIVDERSLLAVLLALVAAGRGGERFAASSDLVRAFATRFTSVVTLGGTNIRAALAMAVLDVPATIHMVDVDATVRRLVPPGSVLLHTGVSEALDPHLIVQFPAGARVELTDGVVVAPHANRFIVTNDPPNRLLTLAPGLADAVERADVVMLSTLNAIQEREILAERLVELERVVTHRRADALVLWEEAAYHVPHVRDEVSAVLAAIADVYSMNEDELEAFVGRGVDLLDADDVSAALDELAAVVPARTLVVHASCWALAVGERAHELRAALRGGITMASTRYVHGDAMTRADHDATAALVPRADAVELARALERRRSDVAVEAGHRFDVDHPTTIGLGDSFIGGFVAALALAPAGPAAHPVAPDVAAHGRQVDA</sequence>
<reference evidence="6 7" key="1">
    <citation type="submission" date="2018-03" db="EMBL/GenBank/DDBJ databases">
        <title>Genome assembly of novel Miniimonas species PCH200.</title>
        <authorList>
            <person name="Thakur V."/>
            <person name="Kumar V."/>
            <person name="Singh D."/>
        </authorList>
    </citation>
    <scope>NUCLEOTIDE SEQUENCE [LARGE SCALE GENOMIC DNA]</scope>
    <source>
        <strain evidence="6 7">PCH200</strain>
    </source>
</reference>
<proteinExistence type="predicted"/>
<dbReference type="InterPro" id="IPR007666">
    <property type="entry name" value="ADP_PFK/GK"/>
</dbReference>
<keyword evidence="1" id="KW-0808">Transferase</keyword>
<evidence type="ECO:0000256" key="5">
    <source>
        <dbReference type="ARBA" id="ARBA00023152"/>
    </source>
</evidence>
<dbReference type="SUPFAM" id="SSF53613">
    <property type="entry name" value="Ribokinase-like"/>
    <property type="match status" value="1"/>
</dbReference>